<evidence type="ECO:0000313" key="3">
    <source>
        <dbReference type="Proteomes" id="UP001465976"/>
    </source>
</evidence>
<feature type="compositionally biased region" description="Low complexity" evidence="1">
    <location>
        <begin position="66"/>
        <end position="75"/>
    </location>
</feature>
<feature type="compositionally biased region" description="Low complexity" evidence="1">
    <location>
        <begin position="204"/>
        <end position="225"/>
    </location>
</feature>
<keyword evidence="3" id="KW-1185">Reference proteome</keyword>
<protein>
    <submittedName>
        <fullName evidence="2">Uncharacterized protein</fullName>
    </submittedName>
</protein>
<gene>
    <name evidence="2" type="ORF">V5O48_012855</name>
</gene>
<feature type="compositionally biased region" description="Polar residues" evidence="1">
    <location>
        <begin position="118"/>
        <end position="127"/>
    </location>
</feature>
<sequence length="315" mass="34317">MEPVYHSAALPPPASIPHSQPALPPPSQPQVIQLFQQPPGMYPHGSVVYLIGYPPGGPPGQVVQMAQAPAPTTSNPQPPPPVMTAGHHSSPLSRRGSGALPPPQPQSHSQSSGQPVQWRQTFPQQIQGGSGSHTPIHTHQPHHTHTLPLPVSTPSSGMSSHHGHQQPHPERQHLLPQPHQQQTQLTGYQQVRFPSGKPIPPSSTSPKPAVINTHPNPSSSSSSHGHPPPFTHPNSNSSHHQPPPGSLTHSFQRILNNAYHELLAVVEMKEKERSDKHDRAEKERSRGEKEMFERVPEERDRMRPRPPGLPSPGSE</sequence>
<proteinExistence type="predicted"/>
<feature type="compositionally biased region" description="Low complexity" evidence="1">
    <location>
        <begin position="174"/>
        <end position="196"/>
    </location>
</feature>
<feature type="compositionally biased region" description="Low complexity" evidence="1">
    <location>
        <begin position="146"/>
        <end position="160"/>
    </location>
</feature>
<evidence type="ECO:0000256" key="1">
    <source>
        <dbReference type="SAM" id="MobiDB-lite"/>
    </source>
</evidence>
<feature type="compositionally biased region" description="Low complexity" evidence="1">
    <location>
        <begin position="106"/>
        <end position="117"/>
    </location>
</feature>
<feature type="compositionally biased region" description="Pro residues" evidence="1">
    <location>
        <begin position="305"/>
        <end position="315"/>
    </location>
</feature>
<feature type="region of interest" description="Disordered" evidence="1">
    <location>
        <begin position="268"/>
        <end position="315"/>
    </location>
</feature>
<dbReference type="Proteomes" id="UP001465976">
    <property type="component" value="Unassembled WGS sequence"/>
</dbReference>
<feature type="region of interest" description="Disordered" evidence="1">
    <location>
        <begin position="1"/>
        <end position="31"/>
    </location>
</feature>
<evidence type="ECO:0000313" key="2">
    <source>
        <dbReference type="EMBL" id="KAL0569119.1"/>
    </source>
</evidence>
<feature type="region of interest" description="Disordered" evidence="1">
    <location>
        <begin position="60"/>
        <end position="253"/>
    </location>
</feature>
<accession>A0ABR3F1P6</accession>
<name>A0ABR3F1P6_9AGAR</name>
<comment type="caution">
    <text evidence="2">The sequence shown here is derived from an EMBL/GenBank/DDBJ whole genome shotgun (WGS) entry which is preliminary data.</text>
</comment>
<organism evidence="2 3">
    <name type="scientific">Marasmius crinis-equi</name>
    <dbReference type="NCBI Taxonomy" id="585013"/>
    <lineage>
        <taxon>Eukaryota</taxon>
        <taxon>Fungi</taxon>
        <taxon>Dikarya</taxon>
        <taxon>Basidiomycota</taxon>
        <taxon>Agaricomycotina</taxon>
        <taxon>Agaricomycetes</taxon>
        <taxon>Agaricomycetidae</taxon>
        <taxon>Agaricales</taxon>
        <taxon>Marasmiineae</taxon>
        <taxon>Marasmiaceae</taxon>
        <taxon>Marasmius</taxon>
    </lineage>
</organism>
<feature type="compositionally biased region" description="Basic and acidic residues" evidence="1">
    <location>
        <begin position="268"/>
        <end position="303"/>
    </location>
</feature>
<reference evidence="2 3" key="1">
    <citation type="submission" date="2024-02" db="EMBL/GenBank/DDBJ databases">
        <title>A draft genome for the cacao thread blight pathogen Marasmius crinis-equi.</title>
        <authorList>
            <person name="Cohen S.P."/>
            <person name="Baruah I.K."/>
            <person name="Amoako-Attah I."/>
            <person name="Bukari Y."/>
            <person name="Meinhardt L.W."/>
            <person name="Bailey B.A."/>
        </authorList>
    </citation>
    <scope>NUCLEOTIDE SEQUENCE [LARGE SCALE GENOMIC DNA]</scope>
    <source>
        <strain evidence="2 3">GH-76</strain>
    </source>
</reference>
<dbReference type="EMBL" id="JBAHYK010001189">
    <property type="protein sequence ID" value="KAL0569119.1"/>
    <property type="molecule type" value="Genomic_DNA"/>
</dbReference>